<evidence type="ECO:0000256" key="1">
    <source>
        <dbReference type="SAM" id="MobiDB-lite"/>
    </source>
</evidence>
<keyword evidence="2" id="KW-0732">Signal</keyword>
<dbReference type="AlphaFoldDB" id="A0AAD7SPE7"/>
<feature type="region of interest" description="Disordered" evidence="1">
    <location>
        <begin position="25"/>
        <end position="74"/>
    </location>
</feature>
<dbReference type="Proteomes" id="UP001221898">
    <property type="component" value="Unassembled WGS sequence"/>
</dbReference>
<organism evidence="3 4">
    <name type="scientific">Aldrovandia affinis</name>
    <dbReference type="NCBI Taxonomy" id="143900"/>
    <lineage>
        <taxon>Eukaryota</taxon>
        <taxon>Metazoa</taxon>
        <taxon>Chordata</taxon>
        <taxon>Craniata</taxon>
        <taxon>Vertebrata</taxon>
        <taxon>Euteleostomi</taxon>
        <taxon>Actinopterygii</taxon>
        <taxon>Neopterygii</taxon>
        <taxon>Teleostei</taxon>
        <taxon>Notacanthiformes</taxon>
        <taxon>Halosauridae</taxon>
        <taxon>Aldrovandia</taxon>
    </lineage>
</organism>
<gene>
    <name evidence="3" type="ORF">AAFF_G00303940</name>
</gene>
<evidence type="ECO:0000256" key="2">
    <source>
        <dbReference type="SAM" id="SignalP"/>
    </source>
</evidence>
<evidence type="ECO:0000313" key="3">
    <source>
        <dbReference type="EMBL" id="KAJ8406163.1"/>
    </source>
</evidence>
<keyword evidence="4" id="KW-1185">Reference proteome</keyword>
<reference evidence="3" key="1">
    <citation type="journal article" date="2023" name="Science">
        <title>Genome structures resolve the early diversification of teleost fishes.</title>
        <authorList>
            <person name="Parey E."/>
            <person name="Louis A."/>
            <person name="Montfort J."/>
            <person name="Bouchez O."/>
            <person name="Roques C."/>
            <person name="Iampietro C."/>
            <person name="Lluch J."/>
            <person name="Castinel A."/>
            <person name="Donnadieu C."/>
            <person name="Desvignes T."/>
            <person name="Floi Bucao C."/>
            <person name="Jouanno E."/>
            <person name="Wen M."/>
            <person name="Mejri S."/>
            <person name="Dirks R."/>
            <person name="Jansen H."/>
            <person name="Henkel C."/>
            <person name="Chen W.J."/>
            <person name="Zahm M."/>
            <person name="Cabau C."/>
            <person name="Klopp C."/>
            <person name="Thompson A.W."/>
            <person name="Robinson-Rechavi M."/>
            <person name="Braasch I."/>
            <person name="Lecointre G."/>
            <person name="Bobe J."/>
            <person name="Postlethwait J.H."/>
            <person name="Berthelot C."/>
            <person name="Roest Crollius H."/>
            <person name="Guiguen Y."/>
        </authorList>
    </citation>
    <scope>NUCLEOTIDE SEQUENCE</scope>
    <source>
        <strain evidence="3">NC1722</strain>
    </source>
</reference>
<comment type="caution">
    <text evidence="3">The sequence shown here is derived from an EMBL/GenBank/DDBJ whole genome shotgun (WGS) entry which is preliminary data.</text>
</comment>
<feature type="signal peptide" evidence="2">
    <location>
        <begin position="1"/>
        <end position="26"/>
    </location>
</feature>
<proteinExistence type="predicted"/>
<name>A0AAD7SPE7_9TELE</name>
<feature type="chain" id="PRO_5042224135" evidence="2">
    <location>
        <begin position="27"/>
        <end position="74"/>
    </location>
</feature>
<evidence type="ECO:0000313" key="4">
    <source>
        <dbReference type="Proteomes" id="UP001221898"/>
    </source>
</evidence>
<protein>
    <submittedName>
        <fullName evidence="3">Uncharacterized protein</fullName>
    </submittedName>
</protein>
<dbReference type="EMBL" id="JAINUG010000044">
    <property type="protein sequence ID" value="KAJ8406163.1"/>
    <property type="molecule type" value="Genomic_DNA"/>
</dbReference>
<accession>A0AAD7SPE7</accession>
<sequence length="74" mass="8148">MMAQHSIGLMRGILLGLMLWPSLSSALPNSNTDLPAEPDLNTDAPAANNPTEEPSQDNNNRMENPRFQTLPRPH</sequence>
<feature type="compositionally biased region" description="Polar residues" evidence="1">
    <location>
        <begin position="48"/>
        <end position="62"/>
    </location>
</feature>